<dbReference type="InterPro" id="IPR031721">
    <property type="entry name" value="Partial_CstF"/>
</dbReference>
<dbReference type="Pfam" id="PF15861">
    <property type="entry name" value="partial_CstF"/>
    <property type="match status" value="1"/>
</dbReference>
<name>A0A086J7S7_TOXGO</name>
<dbReference type="VEuPathDB" id="ToxoDB:TGP89_283740B"/>
<dbReference type="AlphaFoldDB" id="A0A086J7S7"/>
<feature type="non-terminal residue" evidence="2">
    <location>
        <position position="1"/>
    </location>
</feature>
<protein>
    <submittedName>
        <fullName evidence="2">RNA recognition motif-containing protein</fullName>
    </submittedName>
</protein>
<dbReference type="EMBL" id="AEYI02002463">
    <property type="protein sequence ID" value="KFG28195.1"/>
    <property type="molecule type" value="Genomic_DNA"/>
</dbReference>
<accession>A0A086J7S7</accession>
<dbReference type="Proteomes" id="UP000028828">
    <property type="component" value="Unassembled WGS sequence"/>
</dbReference>
<evidence type="ECO:0000313" key="2">
    <source>
        <dbReference type="EMBL" id="KFG28195.1"/>
    </source>
</evidence>
<comment type="caution">
    <text evidence="2">The sequence shown here is derived from an EMBL/GenBank/DDBJ whole genome shotgun (WGS) entry which is preliminary data.</text>
</comment>
<feature type="domain" description="Partial cleavage stimulation factor" evidence="1">
    <location>
        <begin position="1"/>
        <end position="43"/>
    </location>
</feature>
<gene>
    <name evidence="2" type="ORF">TGP89_283740B</name>
</gene>
<organism evidence="2 3">
    <name type="scientific">Toxoplasma gondii p89</name>
    <dbReference type="NCBI Taxonomy" id="943119"/>
    <lineage>
        <taxon>Eukaryota</taxon>
        <taxon>Sar</taxon>
        <taxon>Alveolata</taxon>
        <taxon>Apicomplexa</taxon>
        <taxon>Conoidasida</taxon>
        <taxon>Coccidia</taxon>
        <taxon>Eucoccidiorida</taxon>
        <taxon>Eimeriorina</taxon>
        <taxon>Sarcocystidae</taxon>
        <taxon>Toxoplasma</taxon>
    </lineage>
</organism>
<evidence type="ECO:0000313" key="3">
    <source>
        <dbReference type="Proteomes" id="UP000028828"/>
    </source>
</evidence>
<evidence type="ECO:0000259" key="1">
    <source>
        <dbReference type="Pfam" id="PF15861"/>
    </source>
</evidence>
<proteinExistence type="predicted"/>
<sequence>EVLKSPDILTNVLNSRPTTMQDWPQEQRQQVLALQSALLRRGYRVAH</sequence>
<reference evidence="2 3" key="1">
    <citation type="submission" date="2014-03" db="EMBL/GenBank/DDBJ databases">
        <authorList>
            <person name="Sibley D."/>
            <person name="Venepally P."/>
            <person name="Karamycheva S."/>
            <person name="Hadjithomas M."/>
            <person name="Khan A."/>
            <person name="Brunk B."/>
            <person name="Roos D."/>
            <person name="Caler E."/>
            <person name="Lorenzi H."/>
        </authorList>
    </citation>
    <scope>NUCLEOTIDE SEQUENCE [LARGE SCALE GENOMIC DNA]</scope>
    <source>
        <strain evidence="3">p89</strain>
    </source>
</reference>